<keyword evidence="2" id="KW-1185">Reference proteome</keyword>
<dbReference type="KEGG" id="chk:D4L85_25385"/>
<proteinExistence type="predicted"/>
<evidence type="ECO:0000313" key="2">
    <source>
        <dbReference type="Proteomes" id="UP000266183"/>
    </source>
</evidence>
<evidence type="ECO:0000313" key="1">
    <source>
        <dbReference type="EMBL" id="AYB33707.1"/>
    </source>
</evidence>
<protein>
    <submittedName>
        <fullName evidence="1">Uncharacterized protein</fullName>
    </submittedName>
</protein>
<dbReference type="EMBL" id="CP032382">
    <property type="protein sequence ID" value="AYB33707.1"/>
    <property type="molecule type" value="Genomic_DNA"/>
</dbReference>
<dbReference type="PROSITE" id="PS51257">
    <property type="entry name" value="PROKAR_LIPOPROTEIN"/>
    <property type="match status" value="1"/>
</dbReference>
<name>A0A385SU96_9BACT</name>
<gene>
    <name evidence="1" type="ORF">D4L85_25385</name>
</gene>
<organism evidence="1 2">
    <name type="scientific">Chryseolinea soli</name>
    <dbReference type="NCBI Taxonomy" id="2321403"/>
    <lineage>
        <taxon>Bacteria</taxon>
        <taxon>Pseudomonadati</taxon>
        <taxon>Bacteroidota</taxon>
        <taxon>Cytophagia</taxon>
        <taxon>Cytophagales</taxon>
        <taxon>Fulvivirgaceae</taxon>
        <taxon>Chryseolinea</taxon>
    </lineage>
</organism>
<accession>A0A385SU96</accession>
<dbReference type="RefSeq" id="WP_119756936.1">
    <property type="nucleotide sequence ID" value="NZ_CP032382.1"/>
</dbReference>
<dbReference type="OrthoDB" id="9805202at2"/>
<reference evidence="2" key="1">
    <citation type="submission" date="2018-09" db="EMBL/GenBank/DDBJ databases">
        <title>Chryseolinea sp. KIS68-18 isolated from soil.</title>
        <authorList>
            <person name="Weon H.-Y."/>
            <person name="Kwon S.-W."/>
            <person name="Lee S.A."/>
        </authorList>
    </citation>
    <scope>NUCLEOTIDE SEQUENCE [LARGE SCALE GENOMIC DNA]</scope>
    <source>
        <strain evidence="2">KIS68-18</strain>
    </source>
</reference>
<dbReference type="Proteomes" id="UP000266183">
    <property type="component" value="Chromosome"/>
</dbReference>
<dbReference type="AlphaFoldDB" id="A0A385SU96"/>
<sequence length="189" mass="21287">MKRFILYFFCAAQLLCSCYETDQNNPLVVGTCMDRIKNQNEEGVDCGGVCDKCEVIAPLVVPCEAQLKENHITINGVDYALTKANYITEQSDFFEITITLAENNQTINIQLYDKLPKVSKVYRLRTWPYIAVGEACIIYESSLATGDSVQGELYLNYLDGKPYVEICGVTLMNFWSDDTVVSAKIRCVN</sequence>